<dbReference type="SMART" id="SM00382">
    <property type="entry name" value="AAA"/>
    <property type="match status" value="1"/>
</dbReference>
<dbReference type="GO" id="GO:0005524">
    <property type="term" value="F:ATP binding"/>
    <property type="evidence" value="ECO:0007669"/>
    <property type="project" value="UniProtKB-KW"/>
</dbReference>
<keyword evidence="3" id="KW-0547">Nucleotide-binding</keyword>
<proteinExistence type="inferred from homology"/>
<name>A0A0D8HIH9_9ACTN</name>
<dbReference type="PANTHER" id="PTHR43820:SF7">
    <property type="entry name" value="BRANCHED-CHAIN AMINO ACID TRANSPORT ATP-BINDING PROTEIN LIVF-RELATED"/>
    <property type="match status" value="1"/>
</dbReference>
<dbReference type="RefSeq" id="WP_052605896.1">
    <property type="nucleotide sequence ID" value="NZ_JXYS01000072.1"/>
</dbReference>
<dbReference type="PROSITE" id="PS50893">
    <property type="entry name" value="ABC_TRANSPORTER_2"/>
    <property type="match status" value="1"/>
</dbReference>
<evidence type="ECO:0000313" key="7">
    <source>
        <dbReference type="EMBL" id="KJF16856.1"/>
    </source>
</evidence>
<dbReference type="AlphaFoldDB" id="A0A0D8HIH9"/>
<protein>
    <submittedName>
        <fullName evidence="7">High-affinity branched-chain amino acid transport ATP-binding protein LivF</fullName>
    </submittedName>
</protein>
<evidence type="ECO:0000256" key="4">
    <source>
        <dbReference type="ARBA" id="ARBA00022840"/>
    </source>
</evidence>
<dbReference type="GO" id="GO:0016887">
    <property type="term" value="F:ATP hydrolysis activity"/>
    <property type="evidence" value="ECO:0007669"/>
    <property type="project" value="InterPro"/>
</dbReference>
<dbReference type="SUPFAM" id="SSF52540">
    <property type="entry name" value="P-loop containing nucleoside triphosphate hydrolases"/>
    <property type="match status" value="1"/>
</dbReference>
<evidence type="ECO:0000256" key="3">
    <source>
        <dbReference type="ARBA" id="ARBA00022741"/>
    </source>
</evidence>
<comment type="caution">
    <text evidence="7">The sequence shown here is derived from an EMBL/GenBank/DDBJ whole genome shotgun (WGS) entry which is preliminary data.</text>
</comment>
<dbReference type="OrthoDB" id="5179231at2"/>
<dbReference type="Gene3D" id="3.40.50.300">
    <property type="entry name" value="P-loop containing nucleotide triphosphate hydrolases"/>
    <property type="match status" value="1"/>
</dbReference>
<comment type="similarity">
    <text evidence="1">Belongs to the ABC transporter superfamily.</text>
</comment>
<keyword evidence="4 7" id="KW-0067">ATP-binding</keyword>
<dbReference type="Proteomes" id="UP000032360">
    <property type="component" value="Unassembled WGS sequence"/>
</dbReference>
<dbReference type="InterPro" id="IPR003439">
    <property type="entry name" value="ABC_transporter-like_ATP-bd"/>
</dbReference>
<dbReference type="GO" id="GO:0015807">
    <property type="term" value="P:L-amino acid transport"/>
    <property type="evidence" value="ECO:0007669"/>
    <property type="project" value="TreeGrafter"/>
</dbReference>
<keyword evidence="2" id="KW-0813">Transport</keyword>
<evidence type="ECO:0000313" key="8">
    <source>
        <dbReference type="Proteomes" id="UP000032360"/>
    </source>
</evidence>
<dbReference type="CDD" id="cd03224">
    <property type="entry name" value="ABC_TM1139_LivF_branched"/>
    <property type="match status" value="1"/>
</dbReference>
<dbReference type="InterPro" id="IPR052156">
    <property type="entry name" value="BCAA_Transport_ATP-bd_LivF"/>
</dbReference>
<gene>
    <name evidence="7" type="primary">livF2</name>
    <name evidence="7" type="ORF">AXFE_22770</name>
</gene>
<dbReference type="STRING" id="1280514.AXFE_22770"/>
<dbReference type="InterPro" id="IPR027417">
    <property type="entry name" value="P-loop_NTPase"/>
</dbReference>
<dbReference type="InterPro" id="IPR017871">
    <property type="entry name" value="ABC_transporter-like_CS"/>
</dbReference>
<evidence type="ECO:0000259" key="6">
    <source>
        <dbReference type="PROSITE" id="PS50893"/>
    </source>
</evidence>
<keyword evidence="5" id="KW-0029">Amino-acid transport</keyword>
<dbReference type="PROSITE" id="PS00211">
    <property type="entry name" value="ABC_TRANSPORTER_1"/>
    <property type="match status" value="1"/>
</dbReference>
<accession>A0A0D8HIH9</accession>
<organism evidence="7 8">
    <name type="scientific">Acidithrix ferrooxidans</name>
    <dbReference type="NCBI Taxonomy" id="1280514"/>
    <lineage>
        <taxon>Bacteria</taxon>
        <taxon>Bacillati</taxon>
        <taxon>Actinomycetota</taxon>
        <taxon>Acidimicrobiia</taxon>
        <taxon>Acidimicrobiales</taxon>
        <taxon>Acidimicrobiaceae</taxon>
        <taxon>Acidithrix</taxon>
    </lineage>
</organism>
<dbReference type="PANTHER" id="PTHR43820">
    <property type="entry name" value="HIGH-AFFINITY BRANCHED-CHAIN AMINO ACID TRANSPORT ATP-BINDING PROTEIN LIVF"/>
    <property type="match status" value="1"/>
</dbReference>
<keyword evidence="8" id="KW-1185">Reference proteome</keyword>
<sequence length="231" mass="25029">MLEVSQLTSGYGSMQVLWDISLSVKENEIQVVLGANGAGKSTFLKVAIGLLPLWSGDLKMNGTNIAPLAVAERVKHGLGYMSEQGIFPDLSVEENLRLGSLRTKTKSVGDQIDNIYERFPELKERRKSLAGGLSGGQRKLVGIGRALISEPKILLMDEPSSGLSPRYVNEVIERLAELRGGITLVIAEQNISFLSIADTVSVIEGGKTRFTGSVSDFNNNDTLKEAFFGIE</sequence>
<reference evidence="7 8" key="1">
    <citation type="submission" date="2015-01" db="EMBL/GenBank/DDBJ databases">
        <title>Draft genome of the acidophilic iron oxidizer Acidithrix ferrooxidans strain Py-F3.</title>
        <authorList>
            <person name="Poehlein A."/>
            <person name="Eisen S."/>
            <person name="Schloemann M."/>
            <person name="Johnson B.D."/>
            <person name="Daniel R."/>
            <person name="Muehling M."/>
        </authorList>
    </citation>
    <scope>NUCLEOTIDE SEQUENCE [LARGE SCALE GENOMIC DNA]</scope>
    <source>
        <strain evidence="7 8">Py-F3</strain>
    </source>
</reference>
<evidence type="ECO:0000256" key="1">
    <source>
        <dbReference type="ARBA" id="ARBA00005417"/>
    </source>
</evidence>
<dbReference type="InterPro" id="IPR003593">
    <property type="entry name" value="AAA+_ATPase"/>
</dbReference>
<dbReference type="GO" id="GO:0015658">
    <property type="term" value="F:branched-chain amino acid transmembrane transporter activity"/>
    <property type="evidence" value="ECO:0007669"/>
    <property type="project" value="TreeGrafter"/>
</dbReference>
<dbReference type="EMBL" id="JXYS01000072">
    <property type="protein sequence ID" value="KJF16856.1"/>
    <property type="molecule type" value="Genomic_DNA"/>
</dbReference>
<evidence type="ECO:0000256" key="2">
    <source>
        <dbReference type="ARBA" id="ARBA00022448"/>
    </source>
</evidence>
<evidence type="ECO:0000256" key="5">
    <source>
        <dbReference type="ARBA" id="ARBA00022970"/>
    </source>
</evidence>
<feature type="domain" description="ABC transporter" evidence="6">
    <location>
        <begin position="2"/>
        <end position="230"/>
    </location>
</feature>
<dbReference type="Pfam" id="PF00005">
    <property type="entry name" value="ABC_tran"/>
    <property type="match status" value="1"/>
</dbReference>